<organism evidence="2">
    <name type="scientific">Arundo donax</name>
    <name type="common">Giant reed</name>
    <name type="synonym">Donax arundinaceus</name>
    <dbReference type="NCBI Taxonomy" id="35708"/>
    <lineage>
        <taxon>Eukaryota</taxon>
        <taxon>Viridiplantae</taxon>
        <taxon>Streptophyta</taxon>
        <taxon>Embryophyta</taxon>
        <taxon>Tracheophyta</taxon>
        <taxon>Spermatophyta</taxon>
        <taxon>Magnoliopsida</taxon>
        <taxon>Liliopsida</taxon>
        <taxon>Poales</taxon>
        <taxon>Poaceae</taxon>
        <taxon>PACMAD clade</taxon>
        <taxon>Arundinoideae</taxon>
        <taxon>Arundineae</taxon>
        <taxon>Arundo</taxon>
    </lineage>
</organism>
<dbReference type="AlphaFoldDB" id="A0A0A9EPV1"/>
<dbReference type="EMBL" id="GBRH01199848">
    <property type="protein sequence ID" value="JAD98047.1"/>
    <property type="molecule type" value="Transcribed_RNA"/>
</dbReference>
<accession>A0A0A9EPV1</accession>
<evidence type="ECO:0000256" key="1">
    <source>
        <dbReference type="SAM" id="MobiDB-lite"/>
    </source>
</evidence>
<feature type="region of interest" description="Disordered" evidence="1">
    <location>
        <begin position="1"/>
        <end position="42"/>
    </location>
</feature>
<sequence>MLSPLLGRGKPCRFSARDGRTDRGGRQQRGGTRTESRQCTCV</sequence>
<proteinExistence type="predicted"/>
<feature type="compositionally biased region" description="Basic and acidic residues" evidence="1">
    <location>
        <begin position="15"/>
        <end position="25"/>
    </location>
</feature>
<protein>
    <submittedName>
        <fullName evidence="2">Uncharacterized protein</fullName>
    </submittedName>
</protein>
<reference evidence="2" key="2">
    <citation type="journal article" date="2015" name="Data Brief">
        <title>Shoot transcriptome of the giant reed, Arundo donax.</title>
        <authorList>
            <person name="Barrero R.A."/>
            <person name="Guerrero F.D."/>
            <person name="Moolhuijzen P."/>
            <person name="Goolsby J.A."/>
            <person name="Tidwell J."/>
            <person name="Bellgard S.E."/>
            <person name="Bellgard M.I."/>
        </authorList>
    </citation>
    <scope>NUCLEOTIDE SEQUENCE</scope>
    <source>
        <tissue evidence="2">Shoot tissue taken approximately 20 cm above the soil surface</tissue>
    </source>
</reference>
<evidence type="ECO:0000313" key="2">
    <source>
        <dbReference type="EMBL" id="JAD98047.1"/>
    </source>
</evidence>
<reference evidence="2" key="1">
    <citation type="submission" date="2014-09" db="EMBL/GenBank/DDBJ databases">
        <authorList>
            <person name="Magalhaes I.L.F."/>
            <person name="Oliveira U."/>
            <person name="Santos F.R."/>
            <person name="Vidigal T.H.D.A."/>
            <person name="Brescovit A.D."/>
            <person name="Santos A.J."/>
        </authorList>
    </citation>
    <scope>NUCLEOTIDE SEQUENCE</scope>
    <source>
        <tissue evidence="2">Shoot tissue taken approximately 20 cm above the soil surface</tissue>
    </source>
</reference>
<name>A0A0A9EPV1_ARUDO</name>